<sequence length="467" mass="50842">MHRVMLSLLATAAAKDICTPMAKHPPLSSVEGRKVELESKTMTLSRWDAEIRRYVPEGLVSAQILNDKEFSAMTHGAKIRRADVRRADRSRSPAEFSKALPPVYFTGTVVDKYYMLDSIDASAAPLGSGKVGPAWNAELKMLGWTVAPSVLYPIEGSGAGQDEDELQGFLIAGGNPFVEDPGNHSHEFNLGGITYMSPEGCTKLFPVLPDPYAMTGRVTNTIDCHKRTGVCFFSAWKFDGGPKSTGFFPDCLWFCKPDNLTNPQKCTSVGVMKDENGQEICRDYRLGGGVHGLTVMHDDPADPNSFELLLVFTAGTKYDTGGSWMSMLNVSVSDTGDEVMTRSQRLWGSSLWNDTVTKPHDVGCDHATLDDAGRVWVSTFRSGNAGVHMLDYDGTLQYSIHGFDFLPGQYSYPAGLSGFGTLFEANSMMAVATSAEKMGVPIFGTATMFLIDISKLITDNTNATDHV</sequence>
<name>A0A7S2JLJ6_9EUKA</name>
<gene>
    <name evidence="1" type="ORF">CBRE1094_LOCUS45132</name>
</gene>
<dbReference type="AlphaFoldDB" id="A0A7S2JLJ6"/>
<dbReference type="EMBL" id="HBGU01082691">
    <property type="protein sequence ID" value="CAD9550107.1"/>
    <property type="molecule type" value="Transcribed_RNA"/>
</dbReference>
<protein>
    <recommendedName>
        <fullName evidence="2">SMP-30/Gluconolactonase/LRE-like region domain-containing protein</fullName>
    </recommendedName>
</protein>
<reference evidence="1" key="1">
    <citation type="submission" date="2021-01" db="EMBL/GenBank/DDBJ databases">
        <authorList>
            <person name="Corre E."/>
            <person name="Pelletier E."/>
            <person name="Niang G."/>
            <person name="Scheremetjew M."/>
            <person name="Finn R."/>
            <person name="Kale V."/>
            <person name="Holt S."/>
            <person name="Cochrane G."/>
            <person name="Meng A."/>
            <person name="Brown T."/>
            <person name="Cohen L."/>
        </authorList>
    </citation>
    <scope>NUCLEOTIDE SEQUENCE</scope>
    <source>
        <strain evidence="1">UTEX LB 985</strain>
    </source>
</reference>
<accession>A0A7S2JLJ6</accession>
<organism evidence="1">
    <name type="scientific">Haptolina brevifila</name>
    <dbReference type="NCBI Taxonomy" id="156173"/>
    <lineage>
        <taxon>Eukaryota</taxon>
        <taxon>Haptista</taxon>
        <taxon>Haptophyta</taxon>
        <taxon>Prymnesiophyceae</taxon>
        <taxon>Prymnesiales</taxon>
        <taxon>Prymnesiaceae</taxon>
        <taxon>Haptolina</taxon>
    </lineage>
</organism>
<evidence type="ECO:0000313" key="1">
    <source>
        <dbReference type="EMBL" id="CAD9550107.1"/>
    </source>
</evidence>
<evidence type="ECO:0008006" key="2">
    <source>
        <dbReference type="Google" id="ProtNLM"/>
    </source>
</evidence>
<proteinExistence type="predicted"/>